<dbReference type="Gene3D" id="1.20.1260.10">
    <property type="match status" value="1"/>
</dbReference>
<sequence length="176" mass="19766">MNALQKLYIASHPLRISRYGAHTSLSISERVEIIDALTQTLSTTLGILAQLKRGQQKLQNVSFLPVQQLFRRLVRANADYAEFLANGITDLGGYAETAALYSLNDTHDPQCFADCLSGICRGTRRLRAVDALLRDYCECAIANKDNASKRFFEECTRHNARFLSLIEANLADEQPW</sequence>
<dbReference type="SUPFAM" id="SSF47240">
    <property type="entry name" value="Ferritin-like"/>
    <property type="match status" value="1"/>
</dbReference>
<evidence type="ECO:0000313" key="2">
    <source>
        <dbReference type="Proteomes" id="UP000326018"/>
    </source>
</evidence>
<dbReference type="Proteomes" id="UP000326018">
    <property type="component" value="Unassembled WGS sequence"/>
</dbReference>
<dbReference type="InterPro" id="IPR012347">
    <property type="entry name" value="Ferritin-like"/>
</dbReference>
<evidence type="ECO:0000313" key="1">
    <source>
        <dbReference type="EMBL" id="VVN81112.1"/>
    </source>
</evidence>
<dbReference type="AlphaFoldDB" id="A0A5E7ANI2"/>
<organism evidence="1 2">
    <name type="scientific">Pseudomonas fluorescens</name>
    <dbReference type="NCBI Taxonomy" id="294"/>
    <lineage>
        <taxon>Bacteria</taxon>
        <taxon>Pseudomonadati</taxon>
        <taxon>Pseudomonadota</taxon>
        <taxon>Gammaproteobacteria</taxon>
        <taxon>Pseudomonadales</taxon>
        <taxon>Pseudomonadaceae</taxon>
        <taxon>Pseudomonas</taxon>
    </lineage>
</organism>
<dbReference type="RefSeq" id="WP_150701360.1">
    <property type="nucleotide sequence ID" value="NZ_CABVIB010000004.1"/>
</dbReference>
<dbReference type="EMBL" id="CABVIB010000004">
    <property type="protein sequence ID" value="VVN81112.1"/>
    <property type="molecule type" value="Genomic_DNA"/>
</dbReference>
<dbReference type="OrthoDB" id="6981055at2"/>
<name>A0A5E7ANI2_PSEFL</name>
<protein>
    <submittedName>
        <fullName evidence="1">Uncharacterized protein</fullName>
    </submittedName>
</protein>
<dbReference type="InterPro" id="IPR009078">
    <property type="entry name" value="Ferritin-like_SF"/>
</dbReference>
<reference evidence="1 2" key="1">
    <citation type="submission" date="2019-09" db="EMBL/GenBank/DDBJ databases">
        <authorList>
            <person name="Chandra G."/>
            <person name="Truman W A."/>
        </authorList>
    </citation>
    <scope>NUCLEOTIDE SEQUENCE [LARGE SCALE GENOMIC DNA]</scope>
    <source>
        <strain evidence="1">PS712</strain>
    </source>
</reference>
<accession>A0A5E7ANI2</accession>
<gene>
    <name evidence="1" type="ORF">PS712_01104</name>
</gene>
<proteinExistence type="predicted"/>